<dbReference type="PROSITE" id="PS50110">
    <property type="entry name" value="RESPONSE_REGULATORY"/>
    <property type="match status" value="1"/>
</dbReference>
<dbReference type="Gene3D" id="3.40.50.2300">
    <property type="match status" value="1"/>
</dbReference>
<proteinExistence type="predicted"/>
<feature type="domain" description="Response regulatory" evidence="3">
    <location>
        <begin position="7"/>
        <end position="119"/>
    </location>
</feature>
<dbReference type="InterPro" id="IPR001789">
    <property type="entry name" value="Sig_transdc_resp-reg_receiver"/>
</dbReference>
<keyword evidence="2" id="KW-0597">Phosphoprotein</keyword>
<dbReference type="Proteomes" id="UP001501081">
    <property type="component" value="Unassembled WGS sequence"/>
</dbReference>
<evidence type="ECO:0000259" key="3">
    <source>
        <dbReference type="PROSITE" id="PS50110"/>
    </source>
</evidence>
<dbReference type="EMBL" id="BAABAK010000003">
    <property type="protein sequence ID" value="GAA3956626.1"/>
    <property type="molecule type" value="Genomic_DNA"/>
</dbReference>
<dbReference type="RefSeq" id="WP_344765186.1">
    <property type="nucleotide sequence ID" value="NZ_BAABAK010000003.1"/>
</dbReference>
<dbReference type="SMART" id="SM00448">
    <property type="entry name" value="REC"/>
    <property type="match status" value="1"/>
</dbReference>
<sequence length="130" mass="14725">MKRAQYKCIIVDDDLHFIEVLEEYISNVAKLELIGSFTDPINAVKFIGNNDDIDFLFLDIKMEISGLEIAKIVRSQVGFLIFVTSHSTFALEAFGVGSDHYLVKPFDFHAFLRTINSVLKRNRQAAISVP</sequence>
<evidence type="ECO:0000256" key="1">
    <source>
        <dbReference type="ARBA" id="ARBA00023125"/>
    </source>
</evidence>
<keyword evidence="1" id="KW-0238">DNA-binding</keyword>
<evidence type="ECO:0000256" key="2">
    <source>
        <dbReference type="PROSITE-ProRule" id="PRU00169"/>
    </source>
</evidence>
<dbReference type="PANTHER" id="PTHR48111">
    <property type="entry name" value="REGULATOR OF RPOS"/>
    <property type="match status" value="1"/>
</dbReference>
<dbReference type="PANTHER" id="PTHR48111:SF17">
    <property type="entry name" value="TRANSCRIPTIONAL REGULATORY PROTEIN YPDB"/>
    <property type="match status" value="1"/>
</dbReference>
<dbReference type="Pfam" id="PF00072">
    <property type="entry name" value="Response_reg"/>
    <property type="match status" value="1"/>
</dbReference>
<keyword evidence="5" id="KW-1185">Reference proteome</keyword>
<evidence type="ECO:0000313" key="5">
    <source>
        <dbReference type="Proteomes" id="UP001501081"/>
    </source>
</evidence>
<accession>A0ABP7NZ34</accession>
<name>A0ABP7NZ34_9SPHI</name>
<dbReference type="InterPro" id="IPR011006">
    <property type="entry name" value="CheY-like_superfamily"/>
</dbReference>
<dbReference type="InterPro" id="IPR039420">
    <property type="entry name" value="WalR-like"/>
</dbReference>
<feature type="modified residue" description="4-aspartylphosphate" evidence="2">
    <location>
        <position position="59"/>
    </location>
</feature>
<reference evidence="5" key="1">
    <citation type="journal article" date="2019" name="Int. J. Syst. Evol. Microbiol.">
        <title>The Global Catalogue of Microorganisms (GCM) 10K type strain sequencing project: providing services to taxonomists for standard genome sequencing and annotation.</title>
        <authorList>
            <consortium name="The Broad Institute Genomics Platform"/>
            <consortium name="The Broad Institute Genome Sequencing Center for Infectious Disease"/>
            <person name="Wu L."/>
            <person name="Ma J."/>
        </authorList>
    </citation>
    <scope>NUCLEOTIDE SEQUENCE [LARGE SCALE GENOMIC DNA]</scope>
    <source>
        <strain evidence="5">JCM 17338</strain>
    </source>
</reference>
<gene>
    <name evidence="4" type="ORF">GCM10022246_08210</name>
</gene>
<dbReference type="SUPFAM" id="SSF52172">
    <property type="entry name" value="CheY-like"/>
    <property type="match status" value="1"/>
</dbReference>
<evidence type="ECO:0000313" key="4">
    <source>
        <dbReference type="EMBL" id="GAA3956626.1"/>
    </source>
</evidence>
<organism evidence="4 5">
    <name type="scientific">Pedobacter ginsengiterrae</name>
    <dbReference type="NCBI Taxonomy" id="871696"/>
    <lineage>
        <taxon>Bacteria</taxon>
        <taxon>Pseudomonadati</taxon>
        <taxon>Bacteroidota</taxon>
        <taxon>Sphingobacteriia</taxon>
        <taxon>Sphingobacteriales</taxon>
        <taxon>Sphingobacteriaceae</taxon>
        <taxon>Pedobacter</taxon>
    </lineage>
</organism>
<comment type="caution">
    <text evidence="4">The sequence shown here is derived from an EMBL/GenBank/DDBJ whole genome shotgun (WGS) entry which is preliminary data.</text>
</comment>
<protein>
    <recommendedName>
        <fullName evidence="3">Response regulatory domain-containing protein</fullName>
    </recommendedName>
</protein>